<dbReference type="Proteomes" id="UP000076738">
    <property type="component" value="Unassembled WGS sequence"/>
</dbReference>
<dbReference type="InterPro" id="IPR051490">
    <property type="entry name" value="THEM6_lcsJ_thioesterase"/>
</dbReference>
<organism evidence="2 3">
    <name type="scientific">Calocera viscosa (strain TUFC12733)</name>
    <dbReference type="NCBI Taxonomy" id="1330018"/>
    <lineage>
        <taxon>Eukaryota</taxon>
        <taxon>Fungi</taxon>
        <taxon>Dikarya</taxon>
        <taxon>Basidiomycota</taxon>
        <taxon>Agaricomycotina</taxon>
        <taxon>Dacrymycetes</taxon>
        <taxon>Dacrymycetales</taxon>
        <taxon>Dacrymycetaceae</taxon>
        <taxon>Calocera</taxon>
    </lineage>
</organism>
<protein>
    <recommendedName>
        <fullName evidence="4">Thioesterase/thiol ester dehydrase-isomerase</fullName>
    </recommendedName>
</protein>
<accession>A0A167R4K2</accession>
<dbReference type="EMBL" id="KV417269">
    <property type="protein sequence ID" value="KZP00550.1"/>
    <property type="molecule type" value="Genomic_DNA"/>
</dbReference>
<proteinExistence type="inferred from homology"/>
<evidence type="ECO:0000256" key="1">
    <source>
        <dbReference type="ARBA" id="ARBA00038476"/>
    </source>
</evidence>
<name>A0A167R4K2_CALVF</name>
<evidence type="ECO:0000313" key="2">
    <source>
        <dbReference type="EMBL" id="KZP00550.1"/>
    </source>
</evidence>
<dbReference type="Pfam" id="PF13279">
    <property type="entry name" value="4HBT_2"/>
    <property type="match status" value="1"/>
</dbReference>
<dbReference type="InterPro" id="IPR029069">
    <property type="entry name" value="HotDog_dom_sf"/>
</dbReference>
<reference evidence="2 3" key="1">
    <citation type="journal article" date="2016" name="Mol. Biol. Evol.">
        <title>Comparative Genomics of Early-Diverging Mushroom-Forming Fungi Provides Insights into the Origins of Lignocellulose Decay Capabilities.</title>
        <authorList>
            <person name="Nagy L.G."/>
            <person name="Riley R."/>
            <person name="Tritt A."/>
            <person name="Adam C."/>
            <person name="Daum C."/>
            <person name="Floudas D."/>
            <person name="Sun H."/>
            <person name="Yadav J.S."/>
            <person name="Pangilinan J."/>
            <person name="Larsson K.H."/>
            <person name="Matsuura K."/>
            <person name="Barry K."/>
            <person name="Labutti K."/>
            <person name="Kuo R."/>
            <person name="Ohm R.A."/>
            <person name="Bhattacharya S.S."/>
            <person name="Shirouzu T."/>
            <person name="Yoshinaga Y."/>
            <person name="Martin F.M."/>
            <person name="Grigoriev I.V."/>
            <person name="Hibbett D.S."/>
        </authorList>
    </citation>
    <scope>NUCLEOTIDE SEQUENCE [LARGE SCALE GENOMIC DNA]</scope>
    <source>
        <strain evidence="2 3">TUFC12733</strain>
    </source>
</reference>
<dbReference type="SUPFAM" id="SSF54637">
    <property type="entry name" value="Thioesterase/thiol ester dehydrase-isomerase"/>
    <property type="match status" value="1"/>
</dbReference>
<evidence type="ECO:0000313" key="3">
    <source>
        <dbReference type="Proteomes" id="UP000076738"/>
    </source>
</evidence>
<keyword evidence="3" id="KW-1185">Reference proteome</keyword>
<gene>
    <name evidence="2" type="ORF">CALVIDRAFT_595341</name>
</gene>
<dbReference type="OrthoDB" id="265761at2759"/>
<dbReference type="PANTHER" id="PTHR12475">
    <property type="match status" value="1"/>
</dbReference>
<comment type="similarity">
    <text evidence="1">Belongs to the lcsJ thioesterase family.</text>
</comment>
<dbReference type="PANTHER" id="PTHR12475:SF4">
    <property type="entry name" value="PROTEIN THEM6"/>
    <property type="match status" value="1"/>
</dbReference>
<evidence type="ECO:0008006" key="4">
    <source>
        <dbReference type="Google" id="ProtNLM"/>
    </source>
</evidence>
<sequence>MAAMSTLAAMLPYAGKVLKYTFFLLLALNARSLPLMWHIRILFKANWMWYLRRRLSGNTRKFMEFCSPIGKSPFEVIHVMQGLATLDDCDMFGHLSNSSYAKTLDIVRLQVGAQFFPSWYSIHRGVTPLGGADYSFIKEIPILGRYEMRTAIGGWDHKWMYLITYFVSYPKGSRAKKVEKELIPPAPLPRGLLPPGAILHSVCNSRICFKQGRLTTPPTIAISLSGMGGTEAIGRARWARKQQLTTEGKLNGILKANWNDELARPFQEGGWELKELEAERRKGMATCGKLLTGLEDLRPIAE</sequence>
<dbReference type="Gene3D" id="3.10.129.10">
    <property type="entry name" value="Hotdog Thioesterase"/>
    <property type="match status" value="1"/>
</dbReference>
<dbReference type="AlphaFoldDB" id="A0A167R4K2"/>